<dbReference type="Pfam" id="PF16363">
    <property type="entry name" value="GDP_Man_Dehyd"/>
    <property type="match status" value="1"/>
</dbReference>
<accession>A0A382FYE7</accession>
<name>A0A382FYE7_9ZZZZ</name>
<evidence type="ECO:0000313" key="5">
    <source>
        <dbReference type="EMBL" id="SVB66961.1"/>
    </source>
</evidence>
<dbReference type="EMBL" id="UINC01052069">
    <property type="protein sequence ID" value="SVB66961.1"/>
    <property type="molecule type" value="Genomic_DNA"/>
</dbReference>
<dbReference type="NCBIfam" id="TIGR01181">
    <property type="entry name" value="dTDP_gluc_dehyt"/>
    <property type="match status" value="1"/>
</dbReference>
<evidence type="ECO:0000256" key="1">
    <source>
        <dbReference type="ARBA" id="ARBA00001911"/>
    </source>
</evidence>
<proteinExistence type="predicted"/>
<evidence type="ECO:0000256" key="2">
    <source>
        <dbReference type="ARBA" id="ARBA00023027"/>
    </source>
</evidence>
<dbReference type="SUPFAM" id="SSF51735">
    <property type="entry name" value="NAD(P)-binding Rossmann-fold domains"/>
    <property type="match status" value="1"/>
</dbReference>
<dbReference type="InterPro" id="IPR016040">
    <property type="entry name" value="NAD(P)-bd_dom"/>
</dbReference>
<comment type="cofactor">
    <cofactor evidence="1">
        <name>NAD(+)</name>
        <dbReference type="ChEBI" id="CHEBI:57540"/>
    </cofactor>
</comment>
<gene>
    <name evidence="5" type="ORF">METZ01_LOCUS219815</name>
</gene>
<dbReference type="PANTHER" id="PTHR43000">
    <property type="entry name" value="DTDP-D-GLUCOSE 4,6-DEHYDRATASE-RELATED"/>
    <property type="match status" value="1"/>
</dbReference>
<protein>
    <recommendedName>
        <fullName evidence="4">NAD(P)-binding domain-containing protein</fullName>
    </recommendedName>
</protein>
<dbReference type="InterPro" id="IPR005888">
    <property type="entry name" value="dTDP_Gluc_deHydtase"/>
</dbReference>
<dbReference type="GO" id="GO:0009225">
    <property type="term" value="P:nucleotide-sugar metabolic process"/>
    <property type="evidence" value="ECO:0007669"/>
    <property type="project" value="InterPro"/>
</dbReference>
<dbReference type="GO" id="GO:0008460">
    <property type="term" value="F:dTDP-glucose 4,6-dehydratase activity"/>
    <property type="evidence" value="ECO:0007669"/>
    <property type="project" value="InterPro"/>
</dbReference>
<dbReference type="AlphaFoldDB" id="A0A382FYE7"/>
<reference evidence="5" key="1">
    <citation type="submission" date="2018-05" db="EMBL/GenBank/DDBJ databases">
        <authorList>
            <person name="Lanie J.A."/>
            <person name="Ng W.-L."/>
            <person name="Kazmierczak K.M."/>
            <person name="Andrzejewski T.M."/>
            <person name="Davidsen T.M."/>
            <person name="Wayne K.J."/>
            <person name="Tettelin H."/>
            <person name="Glass J.I."/>
            <person name="Rusch D."/>
            <person name="Podicherti R."/>
            <person name="Tsui H.-C.T."/>
            <person name="Winkler M.E."/>
        </authorList>
    </citation>
    <scope>NUCLEOTIDE SEQUENCE</scope>
</reference>
<dbReference type="Gene3D" id="3.40.50.720">
    <property type="entry name" value="NAD(P)-binding Rossmann-like Domain"/>
    <property type="match status" value="1"/>
</dbReference>
<keyword evidence="3" id="KW-0456">Lyase</keyword>
<dbReference type="Gene3D" id="3.90.25.10">
    <property type="entry name" value="UDP-galactose 4-epimerase, domain 1"/>
    <property type="match status" value="1"/>
</dbReference>
<evidence type="ECO:0000259" key="4">
    <source>
        <dbReference type="Pfam" id="PF16363"/>
    </source>
</evidence>
<organism evidence="5">
    <name type="scientific">marine metagenome</name>
    <dbReference type="NCBI Taxonomy" id="408172"/>
    <lineage>
        <taxon>unclassified sequences</taxon>
        <taxon>metagenomes</taxon>
        <taxon>ecological metagenomes</taxon>
    </lineage>
</organism>
<feature type="domain" description="NAD(P)-binding" evidence="4">
    <location>
        <begin position="12"/>
        <end position="310"/>
    </location>
</feature>
<dbReference type="InterPro" id="IPR036291">
    <property type="entry name" value="NAD(P)-bd_dom_sf"/>
</dbReference>
<keyword evidence="2" id="KW-0520">NAD</keyword>
<dbReference type="CDD" id="cd05246">
    <property type="entry name" value="dTDP_GD_SDR_e"/>
    <property type="match status" value="1"/>
</dbReference>
<sequence>MTMKEKTDMNILVTGGLGFIGSNFILKVLKDHEDFSIINVDAEFFGSNHKNLIELKNAPNYEYVKCSITNRRQMEGLISKSDAVVNFAAESFVDRSIANADPFLVSNIRGAFTLLDITKKQKKRFVHISTDEVFGSIENDSAVETSKFNPSSPYAATKASAELLINSYTTTYDCDCVITRCTNNYGPRQFPEKLIPKTILLANKDKKIPVYGNGKNIRDWIFVDDHCEAVLRILLDGKSGESYNISANNEVDNLTIIRKILNILDKSEDLIEFVEDRPGHDFRYSLESKKIRKELSWSESTSFEKGLEKTVDWYLSNKDWWENIFEQALNPTPWKN</sequence>
<evidence type="ECO:0000256" key="3">
    <source>
        <dbReference type="ARBA" id="ARBA00023239"/>
    </source>
</evidence>